<keyword evidence="4" id="KW-1185">Reference proteome</keyword>
<gene>
    <name evidence="3" type="ORF">SAMN05660642_02270</name>
</gene>
<dbReference type="EMBL" id="FNHE01000005">
    <property type="protein sequence ID" value="SDM35687.1"/>
    <property type="molecule type" value="Genomic_DNA"/>
</dbReference>
<sequence length="81" mass="8431">MTSTDPPPDPRAERAAAEDPHRSTENPGDLRRWLRRIVLGLVLLVAVLAVTVSISRCGPDDGPSGGEPQGLSAVVTTTSSG</sequence>
<protein>
    <submittedName>
        <fullName evidence="3">Uncharacterized protein</fullName>
    </submittedName>
</protein>
<evidence type="ECO:0000313" key="3">
    <source>
        <dbReference type="EMBL" id="SDM35687.1"/>
    </source>
</evidence>
<evidence type="ECO:0000256" key="1">
    <source>
        <dbReference type="SAM" id="MobiDB-lite"/>
    </source>
</evidence>
<dbReference type="Proteomes" id="UP000198680">
    <property type="component" value="Unassembled WGS sequence"/>
</dbReference>
<proteinExistence type="predicted"/>
<keyword evidence="2" id="KW-1133">Transmembrane helix</keyword>
<dbReference type="STRING" id="1137991.SAMN05660642_02270"/>
<evidence type="ECO:0000256" key="2">
    <source>
        <dbReference type="SAM" id="Phobius"/>
    </source>
</evidence>
<dbReference type="RefSeq" id="WP_091217903.1">
    <property type="nucleotide sequence ID" value="NZ_FNHE01000005.1"/>
</dbReference>
<keyword evidence="2" id="KW-0812">Transmembrane</keyword>
<feature type="compositionally biased region" description="Basic and acidic residues" evidence="1">
    <location>
        <begin position="8"/>
        <end position="28"/>
    </location>
</feature>
<reference evidence="4" key="1">
    <citation type="submission" date="2016-10" db="EMBL/GenBank/DDBJ databases">
        <authorList>
            <person name="Varghese N."/>
            <person name="Submissions S."/>
        </authorList>
    </citation>
    <scope>NUCLEOTIDE SEQUENCE [LARGE SCALE GENOMIC DNA]</scope>
    <source>
        <strain evidence="4">DSM 45419</strain>
    </source>
</reference>
<feature type="region of interest" description="Disordered" evidence="1">
    <location>
        <begin position="56"/>
        <end position="81"/>
    </location>
</feature>
<evidence type="ECO:0000313" key="4">
    <source>
        <dbReference type="Proteomes" id="UP000198680"/>
    </source>
</evidence>
<feature type="region of interest" description="Disordered" evidence="1">
    <location>
        <begin position="1"/>
        <end position="28"/>
    </location>
</feature>
<accession>A0A1G9SK69</accession>
<name>A0A1G9SK69_9ACTN</name>
<keyword evidence="2" id="KW-0472">Membrane</keyword>
<organism evidence="3 4">
    <name type="scientific">Geodermatophilus siccatus</name>
    <dbReference type="NCBI Taxonomy" id="1137991"/>
    <lineage>
        <taxon>Bacteria</taxon>
        <taxon>Bacillati</taxon>
        <taxon>Actinomycetota</taxon>
        <taxon>Actinomycetes</taxon>
        <taxon>Geodermatophilales</taxon>
        <taxon>Geodermatophilaceae</taxon>
        <taxon>Geodermatophilus</taxon>
    </lineage>
</organism>
<dbReference type="AlphaFoldDB" id="A0A1G9SK69"/>
<feature type="transmembrane region" description="Helical" evidence="2">
    <location>
        <begin position="37"/>
        <end position="55"/>
    </location>
</feature>